<protein>
    <submittedName>
        <fullName evidence="1">Uncharacterized protein</fullName>
    </submittedName>
</protein>
<evidence type="ECO:0000313" key="1">
    <source>
        <dbReference type="EMBL" id="KAG9220902.1"/>
    </source>
</evidence>
<sequence length="1507" mass="163935">MERVQFEQEQMLDELKDLVEKGIFTPQETKEIVKRRTAFETVLVRRVAKKADYIRYVTYEMTLEELRKKRIERLKIDTRPPTISSYSIVRRQFHIFERALKKFKDDVGLWIQYIELAKKEGARSLVGRICARAIHLHPSTPSLYILAAEHELSTSQSPSAARVLLQRGIRLNKESVDMWREWVRMELSFIEGLRRRWEVLGIQKGAISTGGRKSGKGKDHEEVSNDADRDTGLSSLVAGADEGMEDVRPVEKGMEEEAEMERIANQDGGGGESARLHIMKGAIVKTVITAAAEALPKLSLFSALEEVIENHPSPDELKKEALGHLYTVLRECMGMDAGAVNMLAWRHLEPVRGASGTKGKAKADPDDNVAASVGQVGDGDALRDREGREEDTEGREEPRLTHTVELVEAVRQANEEYLYPVQQQPFSHFQFKDIRRPNDIHPITLPKSSSTRSSTIRPLFAPSPIDIPRNLPSDSSISSASPPTPSTKLPLPRSPYISSRQILPSPIPTGTGTTPLPVERPTSGASSIASSTIEDVFYPGDVVGEDALLQGEPIRLVSIGSTSQSCAADYVEPAKEFEVVRRLGTGSYAVVYLVREVLSRSPSSDDGHGHISLLGSMEMDGPISQQGTEYGREFAIKCLSKANLDDDALAAQMSEVTIHQSLQAHPNIVTLHRTLETSSFLLLVLEFVPGEDLFYFLEQARDHYESDYPTDPSDSPSRTPPTPSLLSTLDPSQLLSRTRLRLISSMFAQMCDAVAACHAQQVFHRDIKPENFIVTDGYSMLPNGRIERKVIVKLTDFGLSTTDIQSSDMDCGSAPYMSYECRNNMAPIYRPRAADVWSLGIVLINMLYHFNPWTDTSEGACPSFTHFRQRPVYFLMSSFVGMTRPVAEFLATRVFCILEDPSDDARRISAAEFGQWARDLPALLGVPGSVAHSRSGSLTGAHPLSTATQISYRPCSRPPSRCASNMAMLTPAGGQTRSLSRAPSLGPAFEREEAMVAAELSTVMDEEQIQELEVDADVDQSLATATSGTTDGTSIIGTESRSTSTNKRRKRGARKGKGITQPPTTPQDATLETLAVASQSLARELSHASKHGSVKSGSSSMAASTSRRRPFEPVAMYPVPTPLLSLPARPPPSLPATKSSTGTNTSAPQQVPVKKPSKWKLSFGKASAPVMPSNASIASSMPNVDDSASTMSSIPPSLPTDSVLSFGSQTSRTSRGSKGSDAPSATASNVANLLMGLNAPPPSVGSSAYSIKSSSDDSLPWPRGRRPRVSPAASSVNVNINSLGVPATKGGSRSRGPPGLSTSPHRERRNERATSPNSTRSGRPLASSASSMTSSNWRNSMSTTSSAGTSTSAFTRYSNSSMGSVSTAATSVSSASWRTGGAKSNPSSPNVPAYRPPTLPKNIKFMTGVPWELNELPRGLHPNPVGDIFGSPPVRKQRTRKPKDLKLDTINERVPAQRSPEYPRRDASTSTTDLTSTYNVKDEADGPKKVQKGQINTLAKMLSALRR</sequence>
<keyword evidence="2" id="KW-1185">Reference proteome</keyword>
<dbReference type="Proteomes" id="UP000824881">
    <property type="component" value="Unassembled WGS sequence"/>
</dbReference>
<reference evidence="1 2" key="1">
    <citation type="journal article" date="2021" name="Appl. Environ. Microbiol.">
        <title>Genetic linkage and physical mapping for an oyster mushroom Pleurotus cornucopiae and QTL analysis for the trait cap color.</title>
        <authorList>
            <person name="Zhang Y."/>
            <person name="Gao W."/>
            <person name="Sonnenberg A."/>
            <person name="Chen Q."/>
            <person name="Zhang J."/>
            <person name="Huang C."/>
        </authorList>
    </citation>
    <scope>NUCLEOTIDE SEQUENCE [LARGE SCALE GENOMIC DNA]</scope>
    <source>
        <strain evidence="1">CCMSSC00406</strain>
    </source>
</reference>
<gene>
    <name evidence="1" type="ORF">CCMSSC00406_0002498</name>
</gene>
<name>A0ACB7IRL2_PLECO</name>
<dbReference type="EMBL" id="WQMT02000007">
    <property type="protein sequence ID" value="KAG9220902.1"/>
    <property type="molecule type" value="Genomic_DNA"/>
</dbReference>
<accession>A0ACB7IRL2</accession>
<evidence type="ECO:0000313" key="2">
    <source>
        <dbReference type="Proteomes" id="UP000824881"/>
    </source>
</evidence>
<proteinExistence type="predicted"/>
<organism evidence="1 2">
    <name type="scientific">Pleurotus cornucopiae</name>
    <name type="common">Cornucopia mushroom</name>
    <dbReference type="NCBI Taxonomy" id="5321"/>
    <lineage>
        <taxon>Eukaryota</taxon>
        <taxon>Fungi</taxon>
        <taxon>Dikarya</taxon>
        <taxon>Basidiomycota</taxon>
        <taxon>Agaricomycotina</taxon>
        <taxon>Agaricomycetes</taxon>
        <taxon>Agaricomycetidae</taxon>
        <taxon>Agaricales</taxon>
        <taxon>Pleurotineae</taxon>
        <taxon>Pleurotaceae</taxon>
        <taxon>Pleurotus</taxon>
    </lineage>
</organism>
<comment type="caution">
    <text evidence="1">The sequence shown here is derived from an EMBL/GenBank/DDBJ whole genome shotgun (WGS) entry which is preliminary data.</text>
</comment>